<dbReference type="Proteomes" id="UP001309876">
    <property type="component" value="Unassembled WGS sequence"/>
</dbReference>
<accession>A0AAN7T4L7</accession>
<feature type="region of interest" description="Disordered" evidence="1">
    <location>
        <begin position="94"/>
        <end position="114"/>
    </location>
</feature>
<dbReference type="AlphaFoldDB" id="A0AAN7T4L7"/>
<comment type="caution">
    <text evidence="2">The sequence shown here is derived from an EMBL/GenBank/DDBJ whole genome shotgun (WGS) entry which is preliminary data.</text>
</comment>
<feature type="region of interest" description="Disordered" evidence="1">
    <location>
        <begin position="1"/>
        <end position="34"/>
    </location>
</feature>
<evidence type="ECO:0000313" key="3">
    <source>
        <dbReference type="Proteomes" id="UP001309876"/>
    </source>
</evidence>
<evidence type="ECO:0000313" key="2">
    <source>
        <dbReference type="EMBL" id="KAK5090328.1"/>
    </source>
</evidence>
<gene>
    <name evidence="2" type="ORF">LTR05_000500</name>
</gene>
<name>A0AAN7T4L7_9EURO</name>
<keyword evidence="3" id="KW-1185">Reference proteome</keyword>
<proteinExistence type="predicted"/>
<dbReference type="EMBL" id="JAVRRJ010000001">
    <property type="protein sequence ID" value="KAK5090328.1"/>
    <property type="molecule type" value="Genomic_DNA"/>
</dbReference>
<organism evidence="2 3">
    <name type="scientific">Lithohypha guttulata</name>
    <dbReference type="NCBI Taxonomy" id="1690604"/>
    <lineage>
        <taxon>Eukaryota</taxon>
        <taxon>Fungi</taxon>
        <taxon>Dikarya</taxon>
        <taxon>Ascomycota</taxon>
        <taxon>Pezizomycotina</taxon>
        <taxon>Eurotiomycetes</taxon>
        <taxon>Chaetothyriomycetidae</taxon>
        <taxon>Chaetothyriales</taxon>
        <taxon>Trichomeriaceae</taxon>
        <taxon>Lithohypha</taxon>
    </lineage>
</organism>
<reference evidence="2 3" key="1">
    <citation type="submission" date="2023-08" db="EMBL/GenBank/DDBJ databases">
        <title>Black Yeasts Isolated from many extreme environments.</title>
        <authorList>
            <person name="Coleine C."/>
            <person name="Stajich J.E."/>
            <person name="Selbmann L."/>
        </authorList>
    </citation>
    <scope>NUCLEOTIDE SEQUENCE [LARGE SCALE GENOMIC DNA]</scope>
    <source>
        <strain evidence="2 3">CCFEE 5910</strain>
    </source>
</reference>
<protein>
    <submittedName>
        <fullName evidence="2">Uncharacterized protein</fullName>
    </submittedName>
</protein>
<sequence length="114" mass="12191">MGGGAPKPSTPKPSTPKPKPKPPPPPSREQPLHISDGLVQAILTSKAIGYNGRKLFAPKPAPPDRIQKLYTYSHSLANGDGWTTACFHLYILSTSKGNPQPKPKPRPKPPPDGT</sequence>
<feature type="compositionally biased region" description="Pro residues" evidence="1">
    <location>
        <begin position="8"/>
        <end position="28"/>
    </location>
</feature>
<evidence type="ECO:0000256" key="1">
    <source>
        <dbReference type="SAM" id="MobiDB-lite"/>
    </source>
</evidence>